<protein>
    <submittedName>
        <fullName evidence="1">Uncharacterized protein</fullName>
    </submittedName>
</protein>
<dbReference type="AlphaFoldDB" id="A0A183LSI3"/>
<gene>
    <name evidence="1" type="ORF">SMRZ_LOCUS6759</name>
</gene>
<reference evidence="1 2" key="1">
    <citation type="submission" date="2018-11" db="EMBL/GenBank/DDBJ databases">
        <authorList>
            <consortium name="Pathogen Informatics"/>
        </authorList>
    </citation>
    <scope>NUCLEOTIDE SEQUENCE [LARGE SCALE GENOMIC DNA]</scope>
    <source>
        <strain evidence="1 2">Zambia</strain>
    </source>
</reference>
<evidence type="ECO:0000313" key="2">
    <source>
        <dbReference type="Proteomes" id="UP000277204"/>
    </source>
</evidence>
<name>A0A183LSI3_9TREM</name>
<keyword evidence="2" id="KW-1185">Reference proteome</keyword>
<organism evidence="1 2">
    <name type="scientific">Schistosoma margrebowiei</name>
    <dbReference type="NCBI Taxonomy" id="48269"/>
    <lineage>
        <taxon>Eukaryota</taxon>
        <taxon>Metazoa</taxon>
        <taxon>Spiralia</taxon>
        <taxon>Lophotrochozoa</taxon>
        <taxon>Platyhelminthes</taxon>
        <taxon>Trematoda</taxon>
        <taxon>Digenea</taxon>
        <taxon>Strigeidida</taxon>
        <taxon>Schistosomatoidea</taxon>
        <taxon>Schistosomatidae</taxon>
        <taxon>Schistosoma</taxon>
    </lineage>
</organism>
<proteinExistence type="predicted"/>
<evidence type="ECO:0000313" key="1">
    <source>
        <dbReference type="EMBL" id="VDO72910.1"/>
    </source>
</evidence>
<dbReference type="Proteomes" id="UP000277204">
    <property type="component" value="Unassembled WGS sequence"/>
</dbReference>
<accession>A0A183LSI3</accession>
<dbReference type="EMBL" id="UZAI01002582">
    <property type="protein sequence ID" value="VDO72910.1"/>
    <property type="molecule type" value="Genomic_DNA"/>
</dbReference>
<sequence length="67" mass="7405">MNKDINNNKLTLNRRGSERINFTLIANPINVAILQPGIVGEYSTQTQLSASFTLIQSSVNTLNTSRL</sequence>